<keyword evidence="3" id="KW-1185">Reference proteome</keyword>
<name>A0A5P8VQL5_9NOSO</name>
<dbReference type="InterPro" id="IPR036188">
    <property type="entry name" value="FAD/NAD-bd_sf"/>
</dbReference>
<evidence type="ECO:0000313" key="3">
    <source>
        <dbReference type="Proteomes" id="UP000326678"/>
    </source>
</evidence>
<dbReference type="PANTHER" id="PTHR10742">
    <property type="entry name" value="FLAVIN MONOAMINE OXIDASE"/>
    <property type="match status" value="1"/>
</dbReference>
<dbReference type="EMBL" id="CP045226">
    <property type="protein sequence ID" value="QFS42617.1"/>
    <property type="molecule type" value="Genomic_DNA"/>
</dbReference>
<dbReference type="GO" id="GO:0009063">
    <property type="term" value="P:amino acid catabolic process"/>
    <property type="evidence" value="ECO:0007669"/>
    <property type="project" value="TreeGrafter"/>
</dbReference>
<evidence type="ECO:0000259" key="1">
    <source>
        <dbReference type="Pfam" id="PF01593"/>
    </source>
</evidence>
<proteinExistence type="predicted"/>
<dbReference type="Gene3D" id="3.50.50.60">
    <property type="entry name" value="FAD/NAD(P)-binding domain"/>
    <property type="match status" value="2"/>
</dbReference>
<sequence>MFNLNRRQFLLRSTLAIAATITYDRVQAQKPPSPGALPKGLPRQKVLIVGAGISGLVAAYELTAVGHDVTVLEARKRVGGRILTLRGAFQGEDLVELGAARIPPNHHLTLGYIKHFGLRLSQFAPTDGKYLTMKDGKPLLVAAKELFQNQPQMRAQEIQKLRDGFDLLPQAFAQALTKKIKLDEPVARIVETSNGVEVSCLSGQRYLADCVLCTVPLTVLNQITFSPELSPAKKQAAVGGYNYRAATRGFVKFPNRFWEKDNLNGWGFFEDEELWHTTWDKPEKTGILHAYLKGEKALEMDAFEGEAQQKKLLQHWEKILPGVSNYSVRSHFHSWTKDIWSKGGWAYPTDEQEKKLFSELGKSEGNIYFAGEHTSKTRGWLQGALESGLNAAKEINFAGSTVPLMKS</sequence>
<accession>A0A5P8VQL5</accession>
<dbReference type="PANTHER" id="PTHR10742:SF342">
    <property type="entry name" value="AMINE OXIDASE"/>
    <property type="match status" value="1"/>
</dbReference>
<dbReference type="SUPFAM" id="SSF54373">
    <property type="entry name" value="FAD-linked reductases, C-terminal domain"/>
    <property type="match status" value="1"/>
</dbReference>
<dbReference type="RefSeq" id="WP_152587929.1">
    <property type="nucleotide sequence ID" value="NZ_CP045226.1"/>
</dbReference>
<evidence type="ECO:0000313" key="2">
    <source>
        <dbReference type="EMBL" id="QFS42617.1"/>
    </source>
</evidence>
<feature type="domain" description="Amine oxidase" evidence="1">
    <location>
        <begin position="152"/>
        <end position="395"/>
    </location>
</feature>
<feature type="domain" description="Amine oxidase" evidence="1">
    <location>
        <begin position="53"/>
        <end position="137"/>
    </location>
</feature>
<dbReference type="KEGG" id="nsh:GXM_00090"/>
<dbReference type="Pfam" id="PF01593">
    <property type="entry name" value="Amino_oxidase"/>
    <property type="match status" value="2"/>
</dbReference>
<protein>
    <submittedName>
        <fullName evidence="2">MAO, monoamine oxidase</fullName>
    </submittedName>
</protein>
<dbReference type="Proteomes" id="UP000326678">
    <property type="component" value="Chromosome Gxm1"/>
</dbReference>
<organism evidence="2 3">
    <name type="scientific">Nostoc sphaeroides CCNUC1</name>
    <dbReference type="NCBI Taxonomy" id="2653204"/>
    <lineage>
        <taxon>Bacteria</taxon>
        <taxon>Bacillati</taxon>
        <taxon>Cyanobacteriota</taxon>
        <taxon>Cyanophyceae</taxon>
        <taxon>Nostocales</taxon>
        <taxon>Nostocaceae</taxon>
        <taxon>Nostoc</taxon>
    </lineage>
</organism>
<dbReference type="InterPro" id="IPR050281">
    <property type="entry name" value="Flavin_monoamine_oxidase"/>
</dbReference>
<dbReference type="InterPro" id="IPR002937">
    <property type="entry name" value="Amino_oxidase"/>
</dbReference>
<dbReference type="SUPFAM" id="SSF51905">
    <property type="entry name" value="FAD/NAD(P)-binding domain"/>
    <property type="match status" value="1"/>
</dbReference>
<gene>
    <name evidence="2" type="ORF">GXM_00090</name>
</gene>
<dbReference type="AlphaFoldDB" id="A0A5P8VQL5"/>
<reference evidence="2 3" key="1">
    <citation type="submission" date="2019-10" db="EMBL/GenBank/DDBJ databases">
        <title>Genomic and transcriptomic insights into the perfect genentic adaptation of a filamentous nitrogen-fixing cyanobacterium to rice fields.</title>
        <authorList>
            <person name="Chen Z."/>
        </authorList>
    </citation>
    <scope>NUCLEOTIDE SEQUENCE [LARGE SCALE GENOMIC DNA]</scope>
    <source>
        <strain evidence="2">CCNUC1</strain>
    </source>
</reference>
<dbReference type="GO" id="GO:0001716">
    <property type="term" value="F:L-amino-acid oxidase activity"/>
    <property type="evidence" value="ECO:0007669"/>
    <property type="project" value="TreeGrafter"/>
</dbReference>